<dbReference type="GO" id="GO:0005871">
    <property type="term" value="C:kinesin complex"/>
    <property type="evidence" value="ECO:0007669"/>
    <property type="project" value="InterPro"/>
</dbReference>
<keyword evidence="6" id="KW-1185">Reference proteome</keyword>
<dbReference type="PANTHER" id="PTHR45783:SF3">
    <property type="entry name" value="KINESIN LIGHT CHAIN"/>
    <property type="match status" value="1"/>
</dbReference>
<evidence type="ECO:0000256" key="3">
    <source>
        <dbReference type="ARBA" id="ARBA00022737"/>
    </source>
</evidence>
<dbReference type="GO" id="GO:0005737">
    <property type="term" value="C:cytoplasm"/>
    <property type="evidence" value="ECO:0007669"/>
    <property type="project" value="UniProtKB-SubCell"/>
</dbReference>
<dbReference type="SUPFAM" id="SSF48452">
    <property type="entry name" value="TPR-like"/>
    <property type="match status" value="1"/>
</dbReference>
<dbReference type="InterPro" id="IPR002151">
    <property type="entry name" value="Kinesin_light"/>
</dbReference>
<dbReference type="Proteomes" id="UP000184440">
    <property type="component" value="Unassembled WGS sequence"/>
</dbReference>
<keyword evidence="2" id="KW-0963">Cytoplasm</keyword>
<reference evidence="5 6" key="1">
    <citation type="submission" date="2016-11" db="EMBL/GenBank/DDBJ databases">
        <authorList>
            <person name="Jaros S."/>
            <person name="Januszkiewicz K."/>
            <person name="Wedrychowicz H."/>
        </authorList>
    </citation>
    <scope>NUCLEOTIDE SEQUENCE [LARGE SCALE GENOMIC DNA]</scope>
    <source>
        <strain evidence="5 6">DSM 46144</strain>
    </source>
</reference>
<dbReference type="AlphaFoldDB" id="A0A1M7PTX4"/>
<evidence type="ECO:0000256" key="1">
    <source>
        <dbReference type="ARBA" id="ARBA00004496"/>
    </source>
</evidence>
<dbReference type="GO" id="GO:0019894">
    <property type="term" value="F:kinesin binding"/>
    <property type="evidence" value="ECO:0007669"/>
    <property type="project" value="TreeGrafter"/>
</dbReference>
<evidence type="ECO:0000256" key="4">
    <source>
        <dbReference type="ARBA" id="ARBA00022803"/>
    </source>
</evidence>
<dbReference type="RefSeq" id="WP_073256962.1">
    <property type="nucleotide sequence ID" value="NZ_FRCS01000003.1"/>
</dbReference>
<accession>A0A1M7PTX4</accession>
<sequence length="152" mass="16681">MWRTRRRHLAEDATRHRARATLAYADGRFADAETAARTALARRERADGADSPAAAEDAVALAAVLAALDRRAEANALYQRALATYRRRRGPEHYDVAVCLHGLALLHADTEPAVSRRRLQAALRIKRSALGGIHPEVVEILDDMASLSRVPA</sequence>
<name>A0A1M7PTX4_9ACTN</name>
<proteinExistence type="predicted"/>
<dbReference type="EMBL" id="FRCS01000003">
    <property type="protein sequence ID" value="SHN20867.1"/>
    <property type="molecule type" value="Genomic_DNA"/>
</dbReference>
<dbReference type="Gene3D" id="1.25.40.10">
    <property type="entry name" value="Tetratricopeptide repeat domain"/>
    <property type="match status" value="1"/>
</dbReference>
<evidence type="ECO:0000313" key="6">
    <source>
        <dbReference type="Proteomes" id="UP000184440"/>
    </source>
</evidence>
<comment type="subcellular location">
    <subcellularLocation>
        <location evidence="1">Cytoplasm</location>
    </subcellularLocation>
</comment>
<keyword evidence="4" id="KW-0802">TPR repeat</keyword>
<dbReference type="Pfam" id="PF13374">
    <property type="entry name" value="TPR_10"/>
    <property type="match status" value="1"/>
</dbReference>
<dbReference type="OrthoDB" id="3399139at2"/>
<dbReference type="GO" id="GO:0007018">
    <property type="term" value="P:microtubule-based movement"/>
    <property type="evidence" value="ECO:0007669"/>
    <property type="project" value="TreeGrafter"/>
</dbReference>
<evidence type="ECO:0000313" key="5">
    <source>
        <dbReference type="EMBL" id="SHN20867.1"/>
    </source>
</evidence>
<keyword evidence="3" id="KW-0677">Repeat</keyword>
<evidence type="ECO:0000256" key="2">
    <source>
        <dbReference type="ARBA" id="ARBA00022490"/>
    </source>
</evidence>
<dbReference type="InterPro" id="IPR011990">
    <property type="entry name" value="TPR-like_helical_dom_sf"/>
</dbReference>
<dbReference type="Pfam" id="PF13424">
    <property type="entry name" value="TPR_12"/>
    <property type="match status" value="1"/>
</dbReference>
<dbReference type="PANTHER" id="PTHR45783">
    <property type="entry name" value="KINESIN LIGHT CHAIN"/>
    <property type="match status" value="1"/>
</dbReference>
<organism evidence="5 6">
    <name type="scientific">Cryptosporangium aurantiacum</name>
    <dbReference type="NCBI Taxonomy" id="134849"/>
    <lineage>
        <taxon>Bacteria</taxon>
        <taxon>Bacillati</taxon>
        <taxon>Actinomycetota</taxon>
        <taxon>Actinomycetes</taxon>
        <taxon>Cryptosporangiales</taxon>
        <taxon>Cryptosporangiaceae</taxon>
        <taxon>Cryptosporangium</taxon>
    </lineage>
</organism>
<dbReference type="STRING" id="134849.SAMN05443668_103677"/>
<protein>
    <submittedName>
        <fullName evidence="5">Tetratricopeptide repeat-containing protein</fullName>
    </submittedName>
</protein>
<gene>
    <name evidence="5" type="ORF">SAMN05443668_103677</name>
</gene>